<dbReference type="SUPFAM" id="SSF103473">
    <property type="entry name" value="MFS general substrate transporter"/>
    <property type="match status" value="1"/>
</dbReference>
<dbReference type="AlphaFoldDB" id="A0A2J5P3Y2"/>
<evidence type="ECO:0000256" key="3">
    <source>
        <dbReference type="ARBA" id="ARBA00022448"/>
    </source>
</evidence>
<feature type="transmembrane region" description="Helical" evidence="8">
    <location>
        <begin position="44"/>
        <end position="63"/>
    </location>
</feature>
<keyword evidence="7 8" id="KW-0472">Membrane</keyword>
<keyword evidence="6 8" id="KW-1133">Transmembrane helix</keyword>
<dbReference type="Gene3D" id="1.20.1250.20">
    <property type="entry name" value="MFS general substrate transporter like domains"/>
    <property type="match status" value="1"/>
</dbReference>
<feature type="domain" description="Major facilitator superfamily (MFS) profile" evidence="9">
    <location>
        <begin position="1"/>
        <end position="99"/>
    </location>
</feature>
<dbReference type="Proteomes" id="UP000234667">
    <property type="component" value="Unassembled WGS sequence"/>
</dbReference>
<gene>
    <name evidence="10" type="ORF">CWN49_34180</name>
</gene>
<feature type="transmembrane region" description="Helical" evidence="8">
    <location>
        <begin position="12"/>
        <end position="32"/>
    </location>
</feature>
<dbReference type="GO" id="GO:0016020">
    <property type="term" value="C:membrane"/>
    <property type="evidence" value="ECO:0007669"/>
    <property type="project" value="UniProtKB-SubCell"/>
</dbReference>
<dbReference type="PANTHER" id="PTHR23511">
    <property type="entry name" value="SYNAPTIC VESICLE GLYCOPROTEIN 2"/>
    <property type="match status" value="1"/>
</dbReference>
<dbReference type="PROSITE" id="PS50850">
    <property type="entry name" value="MFS"/>
    <property type="match status" value="1"/>
</dbReference>
<comment type="caution">
    <text evidence="10">The sequence shown here is derived from an EMBL/GenBank/DDBJ whole genome shotgun (WGS) entry which is preliminary data.</text>
</comment>
<evidence type="ECO:0000256" key="6">
    <source>
        <dbReference type="ARBA" id="ARBA00022989"/>
    </source>
</evidence>
<dbReference type="GO" id="GO:0022857">
    <property type="term" value="F:transmembrane transporter activity"/>
    <property type="evidence" value="ECO:0007669"/>
    <property type="project" value="InterPro"/>
</dbReference>
<evidence type="ECO:0000313" key="11">
    <source>
        <dbReference type="Proteomes" id="UP000234667"/>
    </source>
</evidence>
<evidence type="ECO:0000256" key="4">
    <source>
        <dbReference type="ARBA" id="ARBA00022475"/>
    </source>
</evidence>
<feature type="non-terminal residue" evidence="10">
    <location>
        <position position="1"/>
    </location>
</feature>
<evidence type="ECO:0000259" key="9">
    <source>
        <dbReference type="PROSITE" id="PS50850"/>
    </source>
</evidence>
<organism evidence="10 11">
    <name type="scientific">Klebsiella michiganensis</name>
    <dbReference type="NCBI Taxonomy" id="1134687"/>
    <lineage>
        <taxon>Bacteria</taxon>
        <taxon>Pseudomonadati</taxon>
        <taxon>Pseudomonadota</taxon>
        <taxon>Gammaproteobacteria</taxon>
        <taxon>Enterobacterales</taxon>
        <taxon>Enterobacteriaceae</taxon>
        <taxon>Klebsiella/Raoultella group</taxon>
        <taxon>Klebsiella</taxon>
    </lineage>
</organism>
<reference evidence="10 11" key="2">
    <citation type="submission" date="2018-01" db="EMBL/GenBank/DDBJ databases">
        <title>Genomic study of Klebsiella pneumoniae.</title>
        <authorList>
            <person name="Yang Y."/>
            <person name="Bicalho R."/>
        </authorList>
    </citation>
    <scope>NUCLEOTIDE SEQUENCE [LARGE SCALE GENOMIC DNA]</scope>
    <source>
        <strain evidence="10 11">A10</strain>
    </source>
</reference>
<evidence type="ECO:0000256" key="8">
    <source>
        <dbReference type="SAM" id="Phobius"/>
    </source>
</evidence>
<sequence>LGTASSLTAMLFSGFVAGLFATGGQSVLYALAPLFYRTEIRATGVGTAVAIGRLGAMSGPLLAGKMLALGTGTVGVMAASAPGILLAGAAVFWLMSRQKRTALA</sequence>
<accession>A0A2J5P3Y2</accession>
<evidence type="ECO:0000256" key="5">
    <source>
        <dbReference type="ARBA" id="ARBA00022692"/>
    </source>
</evidence>
<comment type="subcellular location">
    <subcellularLocation>
        <location evidence="1">Membrane</location>
        <topology evidence="1">Multi-pass membrane protein</topology>
    </subcellularLocation>
</comment>
<name>A0A2J5P3Y2_9ENTR</name>
<evidence type="ECO:0000256" key="7">
    <source>
        <dbReference type="ARBA" id="ARBA00023136"/>
    </source>
</evidence>
<evidence type="ECO:0000256" key="1">
    <source>
        <dbReference type="ARBA" id="ARBA00004141"/>
    </source>
</evidence>
<evidence type="ECO:0000313" key="10">
    <source>
        <dbReference type="EMBL" id="PLO60661.1"/>
    </source>
</evidence>
<dbReference type="EMBL" id="PIDR01001875">
    <property type="protein sequence ID" value="PLO60661.1"/>
    <property type="molecule type" value="Genomic_DNA"/>
</dbReference>
<proteinExistence type="inferred from homology"/>
<dbReference type="PANTHER" id="PTHR23511:SF34">
    <property type="entry name" value="SYNAPTIC VESICLE GLYCOPROTEIN 2"/>
    <property type="match status" value="1"/>
</dbReference>
<evidence type="ECO:0000256" key="2">
    <source>
        <dbReference type="ARBA" id="ARBA00010992"/>
    </source>
</evidence>
<feature type="transmembrane region" description="Helical" evidence="8">
    <location>
        <begin position="75"/>
        <end position="95"/>
    </location>
</feature>
<keyword evidence="5 8" id="KW-0812">Transmembrane</keyword>
<keyword evidence="3" id="KW-0813">Transport</keyword>
<dbReference type="InterPro" id="IPR020846">
    <property type="entry name" value="MFS_dom"/>
</dbReference>
<reference evidence="10 11" key="1">
    <citation type="submission" date="2017-11" db="EMBL/GenBank/DDBJ databases">
        <authorList>
            <person name="Han C.G."/>
        </authorList>
    </citation>
    <scope>NUCLEOTIDE SEQUENCE [LARGE SCALE GENOMIC DNA]</scope>
    <source>
        <strain evidence="10 11">A10</strain>
    </source>
</reference>
<keyword evidence="4" id="KW-1003">Cell membrane</keyword>
<protein>
    <submittedName>
        <fullName evidence="10">3-(3-hydroxy-phenyl)propionate transporter MhpT</fullName>
    </submittedName>
</protein>
<dbReference type="InterPro" id="IPR036259">
    <property type="entry name" value="MFS_trans_sf"/>
</dbReference>
<comment type="similarity">
    <text evidence="2">Belongs to the major facilitator superfamily. Sugar transporter (TC 2.A.1.1) family.</text>
</comment>